<proteinExistence type="predicted"/>
<sequence length="107" mass="11460">MRNRLICSTRDNLALPSATPAAMRAITSGSAARAAGEASRPRWAAYGPRESASKTNSAVLYVRPSPIAIITPTMGHAARMVFSMLAGDMFFPAALMISSFLRSTTRR</sequence>
<protein>
    <submittedName>
        <fullName evidence="2">Uncharacterized protein</fullName>
    </submittedName>
</protein>
<evidence type="ECO:0000313" key="2">
    <source>
        <dbReference type="EMBL" id="CKS06664.1"/>
    </source>
</evidence>
<gene>
    <name evidence="1" type="ORF">ERS007657_02985</name>
    <name evidence="2" type="ORF">ERS027659_02590</name>
</gene>
<dbReference type="EMBL" id="CGCX01001302">
    <property type="protein sequence ID" value="CFR92361.1"/>
    <property type="molecule type" value="Genomic_DNA"/>
</dbReference>
<evidence type="ECO:0000313" key="3">
    <source>
        <dbReference type="Proteomes" id="UP000046680"/>
    </source>
</evidence>
<organism evidence="2 4">
    <name type="scientific">Mycobacterium tuberculosis</name>
    <dbReference type="NCBI Taxonomy" id="1773"/>
    <lineage>
        <taxon>Bacteria</taxon>
        <taxon>Bacillati</taxon>
        <taxon>Actinomycetota</taxon>
        <taxon>Actinomycetes</taxon>
        <taxon>Mycobacteriales</taxon>
        <taxon>Mycobacteriaceae</taxon>
        <taxon>Mycobacterium</taxon>
        <taxon>Mycobacterium tuberculosis complex</taxon>
    </lineage>
</organism>
<name>A0A655A2P3_MYCTX</name>
<reference evidence="3 4" key="1">
    <citation type="submission" date="2015-03" db="EMBL/GenBank/DDBJ databases">
        <authorList>
            <consortium name="Pathogen Informatics"/>
        </authorList>
    </citation>
    <scope>NUCLEOTIDE SEQUENCE [LARGE SCALE GENOMIC DNA]</scope>
    <source>
        <strain evidence="2 4">Bir 185</strain>
        <strain evidence="1 3">C09601061</strain>
    </source>
</reference>
<accession>A0A655A2P3</accession>
<dbReference type="Proteomes" id="UP000046680">
    <property type="component" value="Unassembled WGS sequence"/>
</dbReference>
<evidence type="ECO:0000313" key="4">
    <source>
        <dbReference type="Proteomes" id="UP000050164"/>
    </source>
</evidence>
<dbReference type="Proteomes" id="UP000050164">
    <property type="component" value="Unassembled WGS sequence"/>
</dbReference>
<dbReference type="AlphaFoldDB" id="A0A655A2P3"/>
<dbReference type="EMBL" id="CNFT01000638">
    <property type="protein sequence ID" value="CKS06664.1"/>
    <property type="molecule type" value="Genomic_DNA"/>
</dbReference>
<evidence type="ECO:0000313" key="1">
    <source>
        <dbReference type="EMBL" id="CFR92361.1"/>
    </source>
</evidence>